<sequence length="98" mass="10738">MTAQRLIVRQRRKPTGFLVTANESPTTKFDGAQLACFEQSIESRSTDAVSSAKPIWSDKIYFVMLHAYSTPTVRVCSSRCANGKRTQAPGGGNEIAKN</sequence>
<evidence type="ECO:0000313" key="1">
    <source>
        <dbReference type="EMBL" id="CPR21861.1"/>
    </source>
</evidence>
<gene>
    <name evidence="1" type="ORF">YBN1229_v1_3294</name>
</gene>
<dbReference type="EMBL" id="LN829119">
    <property type="protein sequence ID" value="CPR21861.1"/>
    <property type="molecule type" value="Genomic_DNA"/>
</dbReference>
<name>A0A0D6JIT9_9HYPH</name>
<dbReference type="AlphaFoldDB" id="A0A0D6JIT9"/>
<dbReference type="Proteomes" id="UP000033187">
    <property type="component" value="Chromosome 1"/>
</dbReference>
<keyword evidence="2" id="KW-1185">Reference proteome</keyword>
<evidence type="ECO:0000313" key="2">
    <source>
        <dbReference type="Proteomes" id="UP000033187"/>
    </source>
</evidence>
<dbReference type="KEGG" id="fiy:BN1229_v1_3294"/>
<proteinExistence type="predicted"/>
<organism evidence="1 2">
    <name type="scientific">Candidatus Filomicrobium marinum</name>
    <dbReference type="NCBI Taxonomy" id="1608628"/>
    <lineage>
        <taxon>Bacteria</taxon>
        <taxon>Pseudomonadati</taxon>
        <taxon>Pseudomonadota</taxon>
        <taxon>Alphaproteobacteria</taxon>
        <taxon>Hyphomicrobiales</taxon>
        <taxon>Hyphomicrobiaceae</taxon>
        <taxon>Filomicrobium</taxon>
    </lineage>
</organism>
<dbReference type="KEGG" id="fil:BN1229_v1_2623"/>
<accession>A0A0D6JIT9</accession>
<reference evidence="2" key="1">
    <citation type="submission" date="2015-02" db="EMBL/GenBank/DDBJ databases">
        <authorList>
            <person name="Chooi Y.-H."/>
        </authorList>
    </citation>
    <scope>NUCLEOTIDE SEQUENCE [LARGE SCALE GENOMIC DNA]</scope>
    <source>
        <strain evidence="2">strain Y</strain>
    </source>
</reference>
<protein>
    <submittedName>
        <fullName evidence="1">Uncharacterized protein</fullName>
    </submittedName>
</protein>